<keyword evidence="4" id="KW-0156">Chromatin regulator</keyword>
<dbReference type="SMART" id="SM00558">
    <property type="entry name" value="JmjC"/>
    <property type="match status" value="1"/>
</dbReference>
<dbReference type="OrthoDB" id="424465at2759"/>
<comment type="caution">
    <text evidence="14">The sequence shown here is derived from an EMBL/GenBank/DDBJ whole genome shotgun (WGS) entry which is preliminary data.</text>
</comment>
<name>A0A1X2IG93_9FUNG</name>
<dbReference type="InterPro" id="IPR041667">
    <property type="entry name" value="Cupin_8"/>
</dbReference>
<dbReference type="STRING" id="90262.A0A1X2IG93"/>
<keyword evidence="9" id="KW-0804">Transcription</keyword>
<evidence type="ECO:0000313" key="14">
    <source>
        <dbReference type="EMBL" id="ORZ15839.1"/>
    </source>
</evidence>
<dbReference type="InterPro" id="IPR050910">
    <property type="entry name" value="JMJD6_ArgDemeth/LysHydrox"/>
</dbReference>
<sequence length="483" mass="55389">MVSAIMEPTKKRNHENVEKSHRERKNARYERRVNKAKVKARGEIDLFDWNKWKFANKDFWISAFVDTVPRIDCRKVPKQEFIDKYEAPNIPVVLTHATDHWKANQNWTEQNFLARYSKDLYKVGEDDDGNNVYMKMKHFLHYCHHDAKKDDSPLYIFDSGFYKDRKKKKTVRHSSSDDDNDNDNDNSGLKKQRLESCSLLNDYQVPHYFEDDLFKLTGSRRRPPYRWLVMGEARSGTGIHTDPLGTSAWNSLLKGHKRWALFPPETSKAIVDPPMKPYDHEGVSWFSQVFPKFQVRTNDPSDIRTLGEQLGMIEVLQRPGETIFVPGGWHHVVMNLDMTIAITQNFCSPTNAEYVYLSTRHSRPKLGAKLYQQLQKLGKKYPESIYASVARQLDTLQHTPQIPPSSSDSSSSSSSTSSSSGSSSSSFLSDLDRDSTTPKSASSKPAKIVVSSTDSETDLSDGTCMCQKCKKKRKKNLIRSKKN</sequence>
<reference evidence="14 15" key="1">
    <citation type="submission" date="2016-07" db="EMBL/GenBank/DDBJ databases">
        <title>Pervasive Adenine N6-methylation of Active Genes in Fungi.</title>
        <authorList>
            <consortium name="DOE Joint Genome Institute"/>
            <person name="Mondo S.J."/>
            <person name="Dannebaum R.O."/>
            <person name="Kuo R.C."/>
            <person name="Labutti K."/>
            <person name="Haridas S."/>
            <person name="Kuo A."/>
            <person name="Salamov A."/>
            <person name="Ahrendt S.R."/>
            <person name="Lipzen A."/>
            <person name="Sullivan W."/>
            <person name="Andreopoulos W.B."/>
            <person name="Clum A."/>
            <person name="Lindquist E."/>
            <person name="Daum C."/>
            <person name="Ramamoorthy G.K."/>
            <person name="Gryganskyi A."/>
            <person name="Culley D."/>
            <person name="Magnuson J.K."/>
            <person name="James T.Y."/>
            <person name="O'Malley M.A."/>
            <person name="Stajich J.E."/>
            <person name="Spatafora J.W."/>
            <person name="Visel A."/>
            <person name="Grigoriev I.V."/>
        </authorList>
    </citation>
    <scope>NUCLEOTIDE SEQUENCE [LARGE SCALE GENOMIC DNA]</scope>
    <source>
        <strain evidence="14 15">NRRL 1336</strain>
    </source>
</reference>
<dbReference type="Pfam" id="PF13621">
    <property type="entry name" value="Cupin_8"/>
    <property type="match status" value="1"/>
</dbReference>
<keyword evidence="8" id="KW-0805">Transcription regulation</keyword>
<evidence type="ECO:0000256" key="5">
    <source>
        <dbReference type="ARBA" id="ARBA00022964"/>
    </source>
</evidence>
<dbReference type="AlphaFoldDB" id="A0A1X2IG93"/>
<feature type="compositionally biased region" description="Basic and acidic residues" evidence="12">
    <location>
        <begin position="8"/>
        <end position="26"/>
    </location>
</feature>
<dbReference type="SUPFAM" id="SSF51197">
    <property type="entry name" value="Clavaminate synthase-like"/>
    <property type="match status" value="1"/>
</dbReference>
<evidence type="ECO:0000256" key="2">
    <source>
        <dbReference type="ARBA" id="ARBA00004123"/>
    </source>
</evidence>
<keyword evidence="15" id="KW-1185">Reference proteome</keyword>
<feature type="region of interest" description="Disordered" evidence="12">
    <location>
        <begin position="398"/>
        <end position="462"/>
    </location>
</feature>
<keyword evidence="10" id="KW-0539">Nucleus</keyword>
<proteinExistence type="inferred from homology"/>
<dbReference type="GO" id="GO:0033749">
    <property type="term" value="F:histone H4R3 demethylase activity"/>
    <property type="evidence" value="ECO:0007669"/>
    <property type="project" value="TreeGrafter"/>
</dbReference>
<comment type="cofactor">
    <cofactor evidence="1">
        <name>Fe(2+)</name>
        <dbReference type="ChEBI" id="CHEBI:29033"/>
    </cofactor>
</comment>
<feature type="compositionally biased region" description="Low complexity" evidence="12">
    <location>
        <begin position="405"/>
        <end position="429"/>
    </location>
</feature>
<evidence type="ECO:0000256" key="12">
    <source>
        <dbReference type="SAM" id="MobiDB-lite"/>
    </source>
</evidence>
<evidence type="ECO:0000256" key="11">
    <source>
        <dbReference type="ARBA" id="ARBA00038068"/>
    </source>
</evidence>
<evidence type="ECO:0000256" key="9">
    <source>
        <dbReference type="ARBA" id="ARBA00023163"/>
    </source>
</evidence>
<evidence type="ECO:0000259" key="13">
    <source>
        <dbReference type="PROSITE" id="PS51184"/>
    </source>
</evidence>
<dbReference type="GO" id="GO:0106140">
    <property type="term" value="F:P-TEFb complex binding"/>
    <property type="evidence" value="ECO:0007669"/>
    <property type="project" value="TreeGrafter"/>
</dbReference>
<evidence type="ECO:0000256" key="3">
    <source>
        <dbReference type="ARBA" id="ARBA00022723"/>
    </source>
</evidence>
<evidence type="ECO:0000256" key="1">
    <source>
        <dbReference type="ARBA" id="ARBA00001954"/>
    </source>
</evidence>
<evidence type="ECO:0000256" key="10">
    <source>
        <dbReference type="ARBA" id="ARBA00023242"/>
    </source>
</evidence>
<feature type="region of interest" description="Disordered" evidence="12">
    <location>
        <begin position="168"/>
        <end position="190"/>
    </location>
</feature>
<evidence type="ECO:0000256" key="4">
    <source>
        <dbReference type="ARBA" id="ARBA00022853"/>
    </source>
</evidence>
<dbReference type="PANTHER" id="PTHR12480:SF32">
    <property type="entry name" value="BIFUNCTIONAL ARGININE DEMETHYLASE AND LYSYL-HYDROXYLASE JMJD6"/>
    <property type="match status" value="1"/>
</dbReference>
<dbReference type="GO" id="GO:0005634">
    <property type="term" value="C:nucleus"/>
    <property type="evidence" value="ECO:0007669"/>
    <property type="project" value="UniProtKB-SubCell"/>
</dbReference>
<dbReference type="GO" id="GO:0005737">
    <property type="term" value="C:cytoplasm"/>
    <property type="evidence" value="ECO:0007669"/>
    <property type="project" value="TreeGrafter"/>
</dbReference>
<keyword evidence="5" id="KW-0223">Dioxygenase</keyword>
<dbReference type="InterPro" id="IPR003347">
    <property type="entry name" value="JmjC_dom"/>
</dbReference>
<accession>A0A1X2IG93</accession>
<dbReference type="PANTHER" id="PTHR12480">
    <property type="entry name" value="ARGININE DEMETHYLASE AND LYSYL-HYDROXYLASE JMJD"/>
    <property type="match status" value="1"/>
</dbReference>
<evidence type="ECO:0000256" key="6">
    <source>
        <dbReference type="ARBA" id="ARBA00023002"/>
    </source>
</evidence>
<comment type="similarity">
    <text evidence="11">Belongs to the JMJD6 family.</text>
</comment>
<dbReference type="Gene3D" id="2.60.120.650">
    <property type="entry name" value="Cupin"/>
    <property type="match status" value="1"/>
</dbReference>
<feature type="domain" description="JmjC" evidence="13">
    <location>
        <begin position="194"/>
        <end position="363"/>
    </location>
</feature>
<keyword evidence="6" id="KW-0560">Oxidoreductase</keyword>
<comment type="subcellular location">
    <subcellularLocation>
        <location evidence="2">Nucleus</location>
    </subcellularLocation>
</comment>
<keyword evidence="3" id="KW-0479">Metal-binding</keyword>
<protein>
    <recommendedName>
        <fullName evidence="13">JmjC domain-containing protein</fullName>
    </recommendedName>
</protein>
<evidence type="ECO:0000256" key="8">
    <source>
        <dbReference type="ARBA" id="ARBA00023015"/>
    </source>
</evidence>
<organism evidence="14 15">
    <name type="scientific">Absidia repens</name>
    <dbReference type="NCBI Taxonomy" id="90262"/>
    <lineage>
        <taxon>Eukaryota</taxon>
        <taxon>Fungi</taxon>
        <taxon>Fungi incertae sedis</taxon>
        <taxon>Mucoromycota</taxon>
        <taxon>Mucoromycotina</taxon>
        <taxon>Mucoromycetes</taxon>
        <taxon>Mucorales</taxon>
        <taxon>Cunninghamellaceae</taxon>
        <taxon>Absidia</taxon>
    </lineage>
</organism>
<keyword evidence="7" id="KW-0408">Iron</keyword>
<gene>
    <name evidence="14" type="ORF">BCR42DRAFT_416004</name>
</gene>
<feature type="region of interest" description="Disordered" evidence="12">
    <location>
        <begin position="1"/>
        <end position="26"/>
    </location>
</feature>
<evidence type="ECO:0000313" key="15">
    <source>
        <dbReference type="Proteomes" id="UP000193560"/>
    </source>
</evidence>
<dbReference type="PROSITE" id="PS51184">
    <property type="entry name" value="JMJC"/>
    <property type="match status" value="1"/>
</dbReference>
<evidence type="ECO:0000256" key="7">
    <source>
        <dbReference type="ARBA" id="ARBA00023004"/>
    </source>
</evidence>
<dbReference type="GO" id="GO:0046872">
    <property type="term" value="F:metal ion binding"/>
    <property type="evidence" value="ECO:0007669"/>
    <property type="project" value="UniProtKB-KW"/>
</dbReference>
<dbReference type="EMBL" id="MCGE01000012">
    <property type="protein sequence ID" value="ORZ15839.1"/>
    <property type="molecule type" value="Genomic_DNA"/>
</dbReference>
<dbReference type="Proteomes" id="UP000193560">
    <property type="component" value="Unassembled WGS sequence"/>
</dbReference>